<keyword evidence="1" id="KW-1133">Transmembrane helix</keyword>
<dbReference type="Pfam" id="PF02206">
    <property type="entry name" value="WSN"/>
    <property type="match status" value="1"/>
</dbReference>
<dbReference type="eggNOG" id="ENOG502SZZP">
    <property type="taxonomic scope" value="Eukaryota"/>
</dbReference>
<dbReference type="FunCoup" id="P91451">
    <property type="interactions" value="1"/>
</dbReference>
<evidence type="ECO:0000313" key="5">
    <source>
        <dbReference type="Proteomes" id="UP000001940"/>
    </source>
</evidence>
<dbReference type="PANTHER" id="PTHR31227">
    <property type="entry name" value="PROTEIN CBG15697"/>
    <property type="match status" value="1"/>
</dbReference>
<dbReference type="AGR" id="WB:WBGene00020533"/>
<reference evidence="4 5" key="1">
    <citation type="journal article" date="1998" name="Science">
        <title>Genome sequence of the nematode C. elegans: a platform for investigating biology.</title>
        <authorList>
            <consortium name="The C. elegans sequencing consortium"/>
            <person name="Sulson J.E."/>
            <person name="Waterston R."/>
        </authorList>
    </citation>
    <scope>NUCLEOTIDE SEQUENCE [LARGE SCALE GENOMIC DNA]</scope>
    <source>
        <strain evidence="4 5">Bristol N2</strain>
    </source>
</reference>
<proteinExistence type="predicted"/>
<dbReference type="SMR" id="P91451"/>
<keyword evidence="1" id="KW-0812">Transmembrane</keyword>
<evidence type="ECO:0000313" key="4">
    <source>
        <dbReference type="EMBL" id="CCD68947.2"/>
    </source>
</evidence>
<name>P91451_CAEEL</name>
<dbReference type="PeptideAtlas" id="P91451"/>
<dbReference type="SMART" id="SM00453">
    <property type="entry name" value="WSN"/>
    <property type="match status" value="1"/>
</dbReference>
<feature type="chain" id="PRO_5025021988" description="Domain of unknown function WSN domain-containing protein" evidence="2">
    <location>
        <begin position="24"/>
        <end position="787"/>
    </location>
</feature>
<dbReference type="PIR" id="G88065">
    <property type="entry name" value="G88065"/>
</dbReference>
<dbReference type="InterPro" id="IPR003125">
    <property type="entry name" value="WSN"/>
</dbReference>
<evidence type="ECO:0000313" key="6">
    <source>
        <dbReference type="WormBase" id="T16A1.2"/>
    </source>
</evidence>
<dbReference type="UCSC" id="T16A1.2">
    <property type="organism name" value="c. elegans"/>
</dbReference>
<dbReference type="EMBL" id="BX284602">
    <property type="protein sequence ID" value="CCD68947.2"/>
    <property type="molecule type" value="Genomic_DNA"/>
</dbReference>
<evidence type="ECO:0000256" key="2">
    <source>
        <dbReference type="SAM" id="SignalP"/>
    </source>
</evidence>
<sequence length="787" mass="90702">MVNMRFDTCLRILLLCNFYTVTPMDHAIPEKSKLDFTTEKLSRAARLFSSITLFNNLTSGHVDEDDLIAELLNIETGNLGAVEKYNKSKADAFIKQYKDTKQELDFSYDDLYFVYWNTIQLIWNSIGNLSIHSEQIRWNDVSDISNWNIEWFKGNDPMDLVESIRDETSSLDDIKTKLKKLASALTEAPTINTLKTAIATMENVKPFYKLAEISEYIVTAVEIHASQNLDDHFRSNVKILSRLSSVATPEINAIISVLNSHFSRSLPPRQATFGFLDGFKDLRLLFKDTVDTWLLDVVGSNNNLRSVRKLIRLKEEFRCIDDKWMSLNKQEHYLFMHRIASISYWLSNFVNVSGIESFINKTTEACGLVKDVNSDIPNLKYNSLLPQKLHLIGYIVQVINNKNGILDKIDDISDNNSSDFKKISGLIMSLRHHFEILKSGDMKKEITEMMKYQNAIPEIVSGTKGKSLLSWLKCQNNFSMESVDSAAKLIVEMSGTVYETVGTTIYDTVEDRFDEVSTVVETTSGIVKNVRLLLKEIKNQTTTDLRHLKNLDKYSKTFGEAVKALVSIKKAFDHKDDFEKFIEKGMMIQKIIENLKSNKYTPLLKSLFGNFRHTVLEIATFFYKVDTWADQIVDPKKLKFHQFGDWLAKLASFEDINLQLENRLIRATWWDDIYSVNKTVKVEFEEAAFALSKLDLKFSVYKSSLLAMPRVMRQIEKVLKNETIEVQPEPIKSTYHGPKVVSTIYYEMTIFLIAYAAGNLLIAAIWCYCEEDCLFHILKRRYYNKFD</sequence>
<organism evidence="4 5">
    <name type="scientific">Caenorhabditis elegans</name>
    <dbReference type="NCBI Taxonomy" id="6239"/>
    <lineage>
        <taxon>Eukaryota</taxon>
        <taxon>Metazoa</taxon>
        <taxon>Ecdysozoa</taxon>
        <taxon>Nematoda</taxon>
        <taxon>Chromadorea</taxon>
        <taxon>Rhabditida</taxon>
        <taxon>Rhabditina</taxon>
        <taxon>Rhabditomorpha</taxon>
        <taxon>Rhabditoidea</taxon>
        <taxon>Rhabditidae</taxon>
        <taxon>Peloderinae</taxon>
        <taxon>Caenorhabditis</taxon>
    </lineage>
</organism>
<protein>
    <recommendedName>
        <fullName evidence="3">Domain of unknown function WSN domain-containing protein</fullName>
    </recommendedName>
</protein>
<dbReference type="PaxDb" id="6239-T16A1.2"/>
<dbReference type="Proteomes" id="UP000001940">
    <property type="component" value="Chromosome II"/>
</dbReference>
<dbReference type="PhylomeDB" id="P91451"/>
<dbReference type="Bgee" id="WBGene00020533">
    <property type="expression patterns" value="Expressed in material anatomical entity and 2 other cell types or tissues"/>
</dbReference>
<keyword evidence="5" id="KW-1185">Reference proteome</keyword>
<dbReference type="PANTHER" id="PTHR31227:SF1">
    <property type="entry name" value="DOMAIN OF UNKNOWN FUNCTION WSN DOMAIN-CONTAINING PROTEIN"/>
    <property type="match status" value="1"/>
</dbReference>
<feature type="domain" description="Domain of unknown function WSN" evidence="3">
    <location>
        <begin position="32"/>
        <end position="100"/>
    </location>
</feature>
<evidence type="ECO:0000256" key="1">
    <source>
        <dbReference type="SAM" id="Phobius"/>
    </source>
</evidence>
<dbReference type="AlphaFoldDB" id="P91451"/>
<dbReference type="HOGENOM" id="CLU_356881_0_0_1"/>
<accession>P91451</accession>
<dbReference type="InParanoid" id="P91451"/>
<feature type="transmembrane region" description="Helical" evidence="1">
    <location>
        <begin position="744"/>
        <end position="769"/>
    </location>
</feature>
<feature type="signal peptide" evidence="2">
    <location>
        <begin position="1"/>
        <end position="23"/>
    </location>
</feature>
<dbReference type="WormBase" id="T16A1.2">
    <property type="protein sequence ID" value="CE53797"/>
    <property type="gene ID" value="WBGene00020533"/>
</dbReference>
<keyword evidence="2" id="KW-0732">Signal</keyword>
<dbReference type="OrthoDB" id="5876120at2759"/>
<keyword evidence="1" id="KW-0472">Membrane</keyword>
<dbReference type="STRING" id="6239.T16A1.2.1"/>
<gene>
    <name evidence="4" type="ORF">CELE_T16A1.2</name>
    <name evidence="4 6" type="ORF">T16A1.2</name>
</gene>
<evidence type="ECO:0000259" key="3">
    <source>
        <dbReference type="SMART" id="SM00453"/>
    </source>
</evidence>